<protein>
    <submittedName>
        <fullName evidence="3">S-adenosylmethionine-dependent methyltransferase</fullName>
    </submittedName>
</protein>
<evidence type="ECO:0000259" key="1">
    <source>
        <dbReference type="Pfam" id="PF10119"/>
    </source>
</evidence>
<dbReference type="Gene3D" id="3.40.50.150">
    <property type="entry name" value="Vaccinia Virus protein VP39"/>
    <property type="match status" value="1"/>
</dbReference>
<dbReference type="GO" id="GO:0008168">
    <property type="term" value="F:methyltransferase activity"/>
    <property type="evidence" value="ECO:0007669"/>
    <property type="project" value="UniProtKB-KW"/>
</dbReference>
<reference evidence="3" key="1">
    <citation type="journal article" date="2014" name="Int. J. Syst. Evol. Microbiol.">
        <title>Complete genome sequence of Corynebacterium casei LMG S-19264T (=DSM 44701T), isolated from a smear-ripened cheese.</title>
        <authorList>
            <consortium name="US DOE Joint Genome Institute (JGI-PGF)"/>
            <person name="Walter F."/>
            <person name="Albersmeier A."/>
            <person name="Kalinowski J."/>
            <person name="Ruckert C."/>
        </authorList>
    </citation>
    <scope>NUCLEOTIDE SEQUENCE</scope>
    <source>
        <strain evidence="3">CGMCC 1.3617</strain>
    </source>
</reference>
<evidence type="ECO:0000313" key="4">
    <source>
        <dbReference type="Proteomes" id="UP000661507"/>
    </source>
</evidence>
<comment type="caution">
    <text evidence="3">The sequence shown here is derived from an EMBL/GenBank/DDBJ whole genome shotgun (WGS) entry which is preliminary data.</text>
</comment>
<reference evidence="3" key="2">
    <citation type="submission" date="2020-09" db="EMBL/GenBank/DDBJ databases">
        <authorList>
            <person name="Sun Q."/>
            <person name="Zhou Y."/>
        </authorList>
    </citation>
    <scope>NUCLEOTIDE SEQUENCE</scope>
    <source>
        <strain evidence="3">CGMCC 1.3617</strain>
    </source>
</reference>
<dbReference type="SUPFAM" id="SSF53335">
    <property type="entry name" value="S-adenosyl-L-methionine-dependent methyltransferases"/>
    <property type="match status" value="1"/>
</dbReference>
<name>A0A917KIJ4_9PROT</name>
<dbReference type="PANTHER" id="PTHR42912:SF45">
    <property type="entry name" value="23S RRNA (GUANINE(745)-N(1))-METHYLTRANSFERASE"/>
    <property type="match status" value="1"/>
</dbReference>
<dbReference type="PANTHER" id="PTHR42912">
    <property type="entry name" value="METHYLTRANSFERASE"/>
    <property type="match status" value="1"/>
</dbReference>
<dbReference type="AlphaFoldDB" id="A0A917KIJ4"/>
<dbReference type="InterPro" id="IPR041698">
    <property type="entry name" value="Methyltransf_25"/>
</dbReference>
<keyword evidence="3" id="KW-0489">Methyltransferase</keyword>
<dbReference type="InterPro" id="IPR029063">
    <property type="entry name" value="SAM-dependent_MTases_sf"/>
</dbReference>
<dbReference type="CDD" id="cd02440">
    <property type="entry name" value="AdoMet_MTases"/>
    <property type="match status" value="1"/>
</dbReference>
<organism evidence="3 4">
    <name type="scientific">Neoroseomonas lacus</name>
    <dbReference type="NCBI Taxonomy" id="287609"/>
    <lineage>
        <taxon>Bacteria</taxon>
        <taxon>Pseudomonadati</taxon>
        <taxon>Pseudomonadota</taxon>
        <taxon>Alphaproteobacteria</taxon>
        <taxon>Acetobacterales</taxon>
        <taxon>Acetobacteraceae</taxon>
        <taxon>Neoroseomonas</taxon>
    </lineage>
</organism>
<dbReference type="GO" id="GO:0032259">
    <property type="term" value="P:methylation"/>
    <property type="evidence" value="ECO:0007669"/>
    <property type="project" value="UniProtKB-KW"/>
</dbReference>
<evidence type="ECO:0000313" key="3">
    <source>
        <dbReference type="EMBL" id="GGJ15218.1"/>
    </source>
</evidence>
<accession>A0A917KIJ4</accession>
<dbReference type="Pfam" id="PF13649">
    <property type="entry name" value="Methyltransf_25"/>
    <property type="match status" value="1"/>
</dbReference>
<proteinExistence type="predicted"/>
<gene>
    <name evidence="3" type="ORF">GCM10011320_23090</name>
</gene>
<dbReference type="RefSeq" id="WP_188967200.1">
    <property type="nucleotide sequence ID" value="NZ_BMKW01000005.1"/>
</dbReference>
<dbReference type="Pfam" id="PF10119">
    <property type="entry name" value="MethyTransf_Reg"/>
    <property type="match status" value="1"/>
</dbReference>
<dbReference type="InterPro" id="IPR050508">
    <property type="entry name" value="Methyltransf_Superfamily"/>
</dbReference>
<keyword evidence="3" id="KW-0808">Transferase</keyword>
<sequence>MSDAKSRYGAADVRYVTAFQAEASPARLHFAMALADAHWEPADRDRLTVLDIGCGRGVTARLLAAANPGWDVVGLDLQPVHIVEAREGVAAAGIDNARFLEMDVAELDEAGFAAQLPEADIVLCWGVWTWVPDAVRDGIVRLLKSRLKPGGIVLMAYNALPGFSDAVVMQRLIEEACRDIRGTPHERGAAAFEAIEALKGAGAHYLPIEQVLGHILASAKRSPSYMVHEWLTSFWRPAYHADVAKALVPARLEFGGSANPSRSMPSLQLTPAQRQVIENAPAGIHRETLADMFLQRRFRADIFVRGRRPARPLALAEIQVALGMAPELLDTSVTTSSGEATLKDEHNAILARALADGPRTLGELAALPGLGDLSLPEIGLMLVESGAAHPLWRPIVHDLAAVAGSARSNEALLTILAGEPGTGGAVLGAVVPALGSAITASPSDLAVLVELQKGAPADPAAIAARLIPPEMPPEALANATAAIERLLALRLSAWRGLGLL</sequence>
<dbReference type="InterPro" id="IPR018773">
    <property type="entry name" value="MeTrfase_reg_dom_prd"/>
</dbReference>
<dbReference type="EMBL" id="BMKW01000005">
    <property type="protein sequence ID" value="GGJ15218.1"/>
    <property type="molecule type" value="Genomic_DNA"/>
</dbReference>
<keyword evidence="4" id="KW-1185">Reference proteome</keyword>
<feature type="domain" description="Methyltransferase" evidence="2">
    <location>
        <begin position="49"/>
        <end position="151"/>
    </location>
</feature>
<dbReference type="Proteomes" id="UP000661507">
    <property type="component" value="Unassembled WGS sequence"/>
</dbReference>
<feature type="domain" description="Methyltransferase regulatory" evidence="1">
    <location>
        <begin position="223"/>
        <end position="305"/>
    </location>
</feature>
<evidence type="ECO:0000259" key="2">
    <source>
        <dbReference type="Pfam" id="PF13649"/>
    </source>
</evidence>